<keyword evidence="2" id="KW-0808">Transferase</keyword>
<dbReference type="CDD" id="cd02440">
    <property type="entry name" value="AdoMet_MTases"/>
    <property type="match status" value="1"/>
</dbReference>
<evidence type="ECO:0000313" key="3">
    <source>
        <dbReference type="Proteomes" id="UP000262621"/>
    </source>
</evidence>
<dbReference type="SUPFAM" id="SSF53335">
    <property type="entry name" value="S-adenosyl-L-methionine-dependent methyltransferases"/>
    <property type="match status" value="1"/>
</dbReference>
<dbReference type="EMBL" id="QVFU01000082">
    <property type="protein sequence ID" value="RFS41555.1"/>
    <property type="molecule type" value="Genomic_DNA"/>
</dbReference>
<reference evidence="2 3" key="1">
    <citation type="submission" date="2018-08" db="EMBL/GenBank/DDBJ databases">
        <title>Verrucosispora craniellae sp. nov., isolated from a marine sponge in the South China Sea.</title>
        <authorList>
            <person name="Li L."/>
            <person name="Lin H.W."/>
        </authorList>
    </citation>
    <scope>NUCLEOTIDE SEQUENCE [LARGE SCALE GENOMIC DNA]</scope>
    <source>
        <strain evidence="2 3">LHW63014</strain>
    </source>
</reference>
<gene>
    <name evidence="2" type="ORF">D0Q02_29505</name>
</gene>
<name>A0A372FRK8_9ACTN</name>
<dbReference type="InterPro" id="IPR013216">
    <property type="entry name" value="Methyltransf_11"/>
</dbReference>
<protein>
    <submittedName>
        <fullName evidence="2">Class I SAM-dependent methyltransferase</fullName>
    </submittedName>
</protein>
<comment type="caution">
    <text evidence="2">The sequence shown here is derived from an EMBL/GenBank/DDBJ whole genome shotgun (WGS) entry which is preliminary data.</text>
</comment>
<dbReference type="Gene3D" id="3.40.50.150">
    <property type="entry name" value="Vaccinia Virus protein VP39"/>
    <property type="match status" value="1"/>
</dbReference>
<evidence type="ECO:0000313" key="2">
    <source>
        <dbReference type="EMBL" id="RFS41555.1"/>
    </source>
</evidence>
<evidence type="ECO:0000259" key="1">
    <source>
        <dbReference type="Pfam" id="PF08241"/>
    </source>
</evidence>
<dbReference type="Pfam" id="PF08241">
    <property type="entry name" value="Methyltransf_11"/>
    <property type="match status" value="1"/>
</dbReference>
<dbReference type="Proteomes" id="UP000262621">
    <property type="component" value="Unassembled WGS sequence"/>
</dbReference>
<proteinExistence type="predicted"/>
<dbReference type="GO" id="GO:0032259">
    <property type="term" value="P:methylation"/>
    <property type="evidence" value="ECO:0007669"/>
    <property type="project" value="UniProtKB-KW"/>
</dbReference>
<accession>A0A372FRK8</accession>
<sequence>MIRALNTVHYAGETTFYGTASLRPCEEALFCRYGHGSRILDVGCGAGRVTRGVTTLGGNITGVDVNGAALDAARASTPLATYVEASMADLPFPDGNFDQVWCLRFSFNALPTVAERQVALREFWRVCAPGGKVVIEAFNWYFPGRFGLLRWANRLDAAARHLKWLGQGRRGSLPLPPRDIIYLANKATGAAPGYARLTTVEELRHLAGDAGLARHMQVTDEAGLIAGSLSPVRNRHRGYSTWLLLSKPAEDMP</sequence>
<keyword evidence="3" id="KW-1185">Reference proteome</keyword>
<dbReference type="GO" id="GO:0008757">
    <property type="term" value="F:S-adenosylmethionine-dependent methyltransferase activity"/>
    <property type="evidence" value="ECO:0007669"/>
    <property type="project" value="InterPro"/>
</dbReference>
<dbReference type="AlphaFoldDB" id="A0A372FRK8"/>
<organism evidence="2 3">
    <name type="scientific">Micromonospora craniellae</name>
    <dbReference type="NCBI Taxonomy" id="2294034"/>
    <lineage>
        <taxon>Bacteria</taxon>
        <taxon>Bacillati</taxon>
        <taxon>Actinomycetota</taxon>
        <taxon>Actinomycetes</taxon>
        <taxon>Micromonosporales</taxon>
        <taxon>Micromonosporaceae</taxon>
        <taxon>Micromonospora</taxon>
    </lineage>
</organism>
<feature type="domain" description="Methyltransferase type 11" evidence="1">
    <location>
        <begin position="40"/>
        <end position="135"/>
    </location>
</feature>
<keyword evidence="2" id="KW-0489">Methyltransferase</keyword>
<dbReference type="OrthoDB" id="3636702at2"/>
<dbReference type="PANTHER" id="PTHR43591">
    <property type="entry name" value="METHYLTRANSFERASE"/>
    <property type="match status" value="1"/>
</dbReference>
<dbReference type="InterPro" id="IPR029063">
    <property type="entry name" value="SAM-dependent_MTases_sf"/>
</dbReference>